<keyword evidence="1" id="KW-0812">Transmembrane</keyword>
<feature type="transmembrane region" description="Helical" evidence="1">
    <location>
        <begin position="146"/>
        <end position="164"/>
    </location>
</feature>
<evidence type="ECO:0000259" key="2">
    <source>
        <dbReference type="SMART" id="SM00014"/>
    </source>
</evidence>
<dbReference type="PANTHER" id="PTHR14969:SF13">
    <property type="entry name" value="AT30094P"/>
    <property type="match status" value="1"/>
</dbReference>
<dbReference type="SMART" id="SM00014">
    <property type="entry name" value="acidPPc"/>
    <property type="match status" value="1"/>
</dbReference>
<keyword evidence="4" id="KW-1185">Reference proteome</keyword>
<dbReference type="EMBL" id="JACRSW010000035">
    <property type="protein sequence ID" value="MBC8558214.1"/>
    <property type="molecule type" value="Genomic_DNA"/>
</dbReference>
<feature type="transmembrane region" description="Helical" evidence="1">
    <location>
        <begin position="51"/>
        <end position="69"/>
    </location>
</feature>
<dbReference type="SUPFAM" id="SSF48317">
    <property type="entry name" value="Acid phosphatase/Vanadium-dependent haloperoxidase"/>
    <property type="match status" value="1"/>
</dbReference>
<feature type="domain" description="Phosphatidic acid phosphatase type 2/haloperoxidase" evidence="2">
    <location>
        <begin position="50"/>
        <end position="161"/>
    </location>
</feature>
<evidence type="ECO:0000313" key="4">
    <source>
        <dbReference type="Proteomes" id="UP000637513"/>
    </source>
</evidence>
<sequence>MELQILDAIQTIRTPILDRLMCFITSLGSAGRVWILLAVILLIFPKLRKSGVIILAALVVDLILCNGILKNLVGRTRPFDVNTSVSILINKPRDFSFPSGHTAVSFAVVAALFFSGEKKLWKISLVAAVLIAFSRLYLYVHYPTDILGGIVVGILAGYIGYRVVDWFQTSILHRADQVQ</sequence>
<dbReference type="InterPro" id="IPR036938">
    <property type="entry name" value="PAP2/HPO_sf"/>
</dbReference>
<dbReference type="Proteomes" id="UP000637513">
    <property type="component" value="Unassembled WGS sequence"/>
</dbReference>
<keyword evidence="1" id="KW-0472">Membrane</keyword>
<comment type="caution">
    <text evidence="3">The sequence shown here is derived from an EMBL/GenBank/DDBJ whole genome shotgun (WGS) entry which is preliminary data.</text>
</comment>
<dbReference type="Pfam" id="PF01569">
    <property type="entry name" value="PAP2"/>
    <property type="match status" value="1"/>
</dbReference>
<reference evidence="3 4" key="1">
    <citation type="submission" date="2020-08" db="EMBL/GenBank/DDBJ databases">
        <title>Genome public.</title>
        <authorList>
            <person name="Liu C."/>
            <person name="Sun Q."/>
        </authorList>
    </citation>
    <scope>NUCLEOTIDE SEQUENCE [LARGE SCALE GENOMIC DNA]</scope>
    <source>
        <strain evidence="3 4">BX3</strain>
    </source>
</reference>
<dbReference type="RefSeq" id="WP_249305662.1">
    <property type="nucleotide sequence ID" value="NZ_JACRSW010000035.1"/>
</dbReference>
<proteinExistence type="predicted"/>
<evidence type="ECO:0000256" key="1">
    <source>
        <dbReference type="SAM" id="Phobius"/>
    </source>
</evidence>
<dbReference type="Gene3D" id="1.20.144.10">
    <property type="entry name" value="Phosphatidic acid phosphatase type 2/haloperoxidase"/>
    <property type="match status" value="1"/>
</dbReference>
<feature type="transmembrane region" description="Helical" evidence="1">
    <location>
        <begin position="95"/>
        <end position="114"/>
    </location>
</feature>
<feature type="transmembrane region" description="Helical" evidence="1">
    <location>
        <begin position="23"/>
        <end position="44"/>
    </location>
</feature>
<gene>
    <name evidence="3" type="ORF">H8700_10930</name>
</gene>
<protein>
    <submittedName>
        <fullName evidence="3">Phosphatase PAP2 family protein</fullName>
    </submittedName>
</protein>
<accession>A0ABR7MWM7</accession>
<evidence type="ECO:0000313" key="3">
    <source>
        <dbReference type="EMBL" id="MBC8558214.1"/>
    </source>
</evidence>
<dbReference type="InterPro" id="IPR000326">
    <property type="entry name" value="PAP2/HPO"/>
</dbReference>
<dbReference type="PANTHER" id="PTHR14969">
    <property type="entry name" value="SPHINGOSINE-1-PHOSPHATE PHOSPHOHYDROLASE"/>
    <property type="match status" value="1"/>
</dbReference>
<name>A0ABR7MWM7_9FIRM</name>
<keyword evidence="1" id="KW-1133">Transmembrane helix</keyword>
<organism evidence="3 4">
    <name type="scientific">Jutongia hominis</name>
    <dbReference type="NCBI Taxonomy" id="2763664"/>
    <lineage>
        <taxon>Bacteria</taxon>
        <taxon>Bacillati</taxon>
        <taxon>Bacillota</taxon>
        <taxon>Clostridia</taxon>
        <taxon>Lachnospirales</taxon>
        <taxon>Lachnospiraceae</taxon>
        <taxon>Jutongia</taxon>
    </lineage>
</organism>